<protein>
    <submittedName>
        <fullName evidence="7">Phosphate/sulfate permease</fullName>
    </submittedName>
</protein>
<keyword evidence="3 6" id="KW-0812">Transmembrane</keyword>
<evidence type="ECO:0000256" key="5">
    <source>
        <dbReference type="ARBA" id="ARBA00023136"/>
    </source>
</evidence>
<dbReference type="Pfam" id="PF01384">
    <property type="entry name" value="PHO4"/>
    <property type="match status" value="1"/>
</dbReference>
<proteinExistence type="predicted"/>
<dbReference type="InterPro" id="IPR001204">
    <property type="entry name" value="Phos_transporter"/>
</dbReference>
<feature type="transmembrane region" description="Helical" evidence="6">
    <location>
        <begin position="131"/>
        <end position="151"/>
    </location>
</feature>
<evidence type="ECO:0000256" key="6">
    <source>
        <dbReference type="SAM" id="Phobius"/>
    </source>
</evidence>
<dbReference type="PANTHER" id="PTHR11101:SF80">
    <property type="entry name" value="PHOSPHATE TRANSPORTER"/>
    <property type="match status" value="1"/>
</dbReference>
<name>A0ABM7RDF5_9BACT</name>
<evidence type="ECO:0000256" key="1">
    <source>
        <dbReference type="ARBA" id="ARBA00004141"/>
    </source>
</evidence>
<feature type="transmembrane region" description="Helical" evidence="6">
    <location>
        <begin position="232"/>
        <end position="250"/>
    </location>
</feature>
<accession>A0ABM7RDF5</accession>
<feature type="transmembrane region" description="Helical" evidence="6">
    <location>
        <begin position="287"/>
        <end position="306"/>
    </location>
</feature>
<sequence>MSPLLIAIVLLAAGFYVGWNIGANDAANCIGTMVGAQVMSFRKAALLMGAFVILGGTLQGHHVMKTVGKGILITSSEDYREARDGEPPPEIDRNFPEKRIPDLAVFVALLSAGLFVTLATFTRVPVSTSQAIVGGVAGVGVGIVGFDGAYFKMEVLTKILGCWVISPVLSMAMGFGAFLLLGRISRRVNPLAWNRVLSVLVIGAACYVSYSLGANDVGNAIGPLLNKYPGHGVGLALLGGVAMAVGALTFGRRVTDTVGKSITPLDLGSAFAAQASAAVGIHVFSMMGIPVSTSQAVVGAVIGVGLTKGRNVVSGKKILQIVSGWVLAPAGAALFSCLTYRLILLIIQK</sequence>
<dbReference type="Proteomes" id="UP001374893">
    <property type="component" value="Chromosome"/>
</dbReference>
<comment type="subcellular location">
    <subcellularLocation>
        <location evidence="1">Membrane</location>
        <topology evidence="1">Multi-pass membrane protein</topology>
    </subcellularLocation>
</comment>
<evidence type="ECO:0000256" key="2">
    <source>
        <dbReference type="ARBA" id="ARBA00022448"/>
    </source>
</evidence>
<keyword evidence="5 6" id="KW-0472">Membrane</keyword>
<feature type="transmembrane region" description="Helical" evidence="6">
    <location>
        <begin position="103"/>
        <end position="124"/>
    </location>
</feature>
<feature type="transmembrane region" description="Helical" evidence="6">
    <location>
        <begin position="163"/>
        <end position="181"/>
    </location>
</feature>
<feature type="transmembrane region" description="Helical" evidence="6">
    <location>
        <begin position="193"/>
        <end position="212"/>
    </location>
</feature>
<dbReference type="PANTHER" id="PTHR11101">
    <property type="entry name" value="PHOSPHATE TRANSPORTER"/>
    <property type="match status" value="1"/>
</dbReference>
<evidence type="ECO:0000313" key="8">
    <source>
        <dbReference type="Proteomes" id="UP001374893"/>
    </source>
</evidence>
<evidence type="ECO:0000256" key="3">
    <source>
        <dbReference type="ARBA" id="ARBA00022692"/>
    </source>
</evidence>
<organism evidence="7 8">
    <name type="scientific">Haloferula helveola</name>
    <dbReference type="NCBI Taxonomy" id="490095"/>
    <lineage>
        <taxon>Bacteria</taxon>
        <taxon>Pseudomonadati</taxon>
        <taxon>Verrucomicrobiota</taxon>
        <taxon>Verrucomicrobiia</taxon>
        <taxon>Verrucomicrobiales</taxon>
        <taxon>Verrucomicrobiaceae</taxon>
        <taxon>Haloferula</taxon>
    </lineage>
</organism>
<keyword evidence="2" id="KW-0813">Transport</keyword>
<dbReference type="RefSeq" id="WP_338688686.1">
    <property type="nucleotide sequence ID" value="NZ_AP024702.1"/>
</dbReference>
<feature type="transmembrane region" description="Helical" evidence="6">
    <location>
        <begin position="318"/>
        <end position="347"/>
    </location>
</feature>
<gene>
    <name evidence="7" type="ORF">HAHE_07090</name>
</gene>
<reference evidence="7 8" key="1">
    <citation type="submission" date="2021-06" db="EMBL/GenBank/DDBJ databases">
        <title>Complete genome of Haloferula helveola possessing various polysaccharide degrading enzymes.</title>
        <authorList>
            <person name="Takami H."/>
            <person name="Huang C."/>
            <person name="Hamasaki K."/>
        </authorList>
    </citation>
    <scope>NUCLEOTIDE SEQUENCE [LARGE SCALE GENOMIC DNA]</scope>
    <source>
        <strain evidence="7 8">CN-1</strain>
    </source>
</reference>
<keyword evidence="8" id="KW-1185">Reference proteome</keyword>
<evidence type="ECO:0000256" key="4">
    <source>
        <dbReference type="ARBA" id="ARBA00022989"/>
    </source>
</evidence>
<evidence type="ECO:0000313" key="7">
    <source>
        <dbReference type="EMBL" id="BCX46801.1"/>
    </source>
</evidence>
<dbReference type="EMBL" id="AP024702">
    <property type="protein sequence ID" value="BCX46801.1"/>
    <property type="molecule type" value="Genomic_DNA"/>
</dbReference>
<keyword evidence="4 6" id="KW-1133">Transmembrane helix</keyword>